<keyword evidence="6" id="KW-1133">Transmembrane helix</keyword>
<reference evidence="8 9" key="1">
    <citation type="submission" date="2017-05" db="EMBL/GenBank/DDBJ databases">
        <title>The Genome Sequence of Enterococcus sp. 8G7_MSG3316.</title>
        <authorList>
            <consortium name="The Broad Institute Genomics Platform"/>
            <consortium name="The Broad Institute Genomic Center for Infectious Diseases"/>
            <person name="Earl A."/>
            <person name="Manson A."/>
            <person name="Schwartman J."/>
            <person name="Gilmore M."/>
            <person name="Abouelleil A."/>
            <person name="Cao P."/>
            <person name="Chapman S."/>
            <person name="Cusick C."/>
            <person name="Shea T."/>
            <person name="Young S."/>
            <person name="Neafsey D."/>
            <person name="Nusbaum C."/>
            <person name="Birren B."/>
        </authorList>
    </citation>
    <scope>NUCLEOTIDE SEQUENCE [LARGE SCALE GENOMIC DNA]</scope>
    <source>
        <strain evidence="8 9">8G7_MSG3316</strain>
    </source>
</reference>
<feature type="region of interest" description="Disordered" evidence="5">
    <location>
        <begin position="106"/>
        <end position="127"/>
    </location>
</feature>
<evidence type="ECO:0000259" key="7">
    <source>
        <dbReference type="PROSITE" id="PS50106"/>
    </source>
</evidence>
<dbReference type="Gene3D" id="2.30.42.10">
    <property type="match status" value="1"/>
</dbReference>
<dbReference type="InterPro" id="IPR051201">
    <property type="entry name" value="Chloro_Bact_Ser_Proteases"/>
</dbReference>
<dbReference type="RefSeq" id="WP_086273736.1">
    <property type="nucleotide sequence ID" value="NZ_NGKU01000001.1"/>
</dbReference>
<feature type="compositionally biased region" description="Polar residues" evidence="5">
    <location>
        <begin position="106"/>
        <end position="115"/>
    </location>
</feature>
<gene>
    <name evidence="8" type="ORF">A5886_000784</name>
</gene>
<dbReference type="InterPro" id="IPR009003">
    <property type="entry name" value="Peptidase_S1_PA"/>
</dbReference>
<evidence type="ECO:0000256" key="4">
    <source>
        <dbReference type="ARBA" id="ARBA00022825"/>
    </source>
</evidence>
<dbReference type="Pfam" id="PF13365">
    <property type="entry name" value="Trypsin_2"/>
    <property type="match status" value="1"/>
</dbReference>
<dbReference type="STRING" id="1834191.A5886_000784"/>
<keyword evidence="6" id="KW-0472">Membrane</keyword>
<dbReference type="PANTHER" id="PTHR43343">
    <property type="entry name" value="PEPTIDASE S12"/>
    <property type="match status" value="1"/>
</dbReference>
<dbReference type="PROSITE" id="PS50106">
    <property type="entry name" value="PDZ"/>
    <property type="match status" value="1"/>
</dbReference>
<dbReference type="SUPFAM" id="SSF50494">
    <property type="entry name" value="Trypsin-like serine proteases"/>
    <property type="match status" value="1"/>
</dbReference>
<evidence type="ECO:0000256" key="2">
    <source>
        <dbReference type="ARBA" id="ARBA00022670"/>
    </source>
</evidence>
<comment type="caution">
    <text evidence="8">The sequence shown here is derived from an EMBL/GenBank/DDBJ whole genome shotgun (WGS) entry which is preliminary data.</text>
</comment>
<dbReference type="InterPro" id="IPR001478">
    <property type="entry name" value="PDZ"/>
</dbReference>
<accession>A0A242A3T8</accession>
<name>A0A242A3T8_9ENTE</name>
<keyword evidence="9" id="KW-1185">Reference proteome</keyword>
<dbReference type="InterPro" id="IPR036034">
    <property type="entry name" value="PDZ_sf"/>
</dbReference>
<protein>
    <submittedName>
        <fullName evidence="8">Serine protease do-like htrA</fullName>
    </submittedName>
</protein>
<organism evidence="8 9">
    <name type="scientific">Candidatus Enterococcus testudinis</name>
    <dbReference type="NCBI Taxonomy" id="1834191"/>
    <lineage>
        <taxon>Bacteria</taxon>
        <taxon>Bacillati</taxon>
        <taxon>Bacillota</taxon>
        <taxon>Bacilli</taxon>
        <taxon>Lactobacillales</taxon>
        <taxon>Enterococcaceae</taxon>
        <taxon>Enterococcus</taxon>
    </lineage>
</organism>
<evidence type="ECO:0000256" key="5">
    <source>
        <dbReference type="SAM" id="MobiDB-lite"/>
    </source>
</evidence>
<keyword evidence="3" id="KW-0378">Hydrolase</keyword>
<dbReference type="OrthoDB" id="9758917at2"/>
<keyword evidence="4" id="KW-0720">Serine protease</keyword>
<evidence type="ECO:0000256" key="3">
    <source>
        <dbReference type="ARBA" id="ARBA00022801"/>
    </source>
</evidence>
<dbReference type="SUPFAM" id="SSF50156">
    <property type="entry name" value="PDZ domain-like"/>
    <property type="match status" value="1"/>
</dbReference>
<evidence type="ECO:0000313" key="8">
    <source>
        <dbReference type="EMBL" id="OTN75708.1"/>
    </source>
</evidence>
<dbReference type="InterPro" id="IPR043504">
    <property type="entry name" value="Peptidase_S1_PA_chymotrypsin"/>
</dbReference>
<dbReference type="GO" id="GO:0006508">
    <property type="term" value="P:proteolysis"/>
    <property type="evidence" value="ECO:0007669"/>
    <property type="project" value="UniProtKB-KW"/>
</dbReference>
<dbReference type="AlphaFoldDB" id="A0A242A3T8"/>
<evidence type="ECO:0000256" key="1">
    <source>
        <dbReference type="ARBA" id="ARBA00010541"/>
    </source>
</evidence>
<comment type="similarity">
    <text evidence="1">Belongs to the peptidase S1C family.</text>
</comment>
<dbReference type="CDD" id="cd06781">
    <property type="entry name" value="cpPDZ_BsHtra-like"/>
    <property type="match status" value="1"/>
</dbReference>
<keyword evidence="2 8" id="KW-0645">Protease</keyword>
<dbReference type="GO" id="GO:0004252">
    <property type="term" value="F:serine-type endopeptidase activity"/>
    <property type="evidence" value="ECO:0007669"/>
    <property type="project" value="InterPro"/>
</dbReference>
<dbReference type="SMART" id="SM00228">
    <property type="entry name" value="PDZ"/>
    <property type="match status" value="1"/>
</dbReference>
<dbReference type="Gene3D" id="2.40.10.10">
    <property type="entry name" value="Trypsin-like serine proteases"/>
    <property type="match status" value="2"/>
</dbReference>
<evidence type="ECO:0000313" key="9">
    <source>
        <dbReference type="Proteomes" id="UP000195043"/>
    </source>
</evidence>
<dbReference type="InterPro" id="IPR001940">
    <property type="entry name" value="Peptidase_S1C"/>
</dbReference>
<dbReference type="Pfam" id="PF13180">
    <property type="entry name" value="PDZ_2"/>
    <property type="match status" value="1"/>
</dbReference>
<feature type="compositionally biased region" description="Acidic residues" evidence="5">
    <location>
        <begin position="116"/>
        <end position="126"/>
    </location>
</feature>
<dbReference type="PANTHER" id="PTHR43343:SF3">
    <property type="entry name" value="PROTEASE DO-LIKE 8, CHLOROPLASTIC"/>
    <property type="match status" value="1"/>
</dbReference>
<keyword evidence="6" id="KW-0812">Transmembrane</keyword>
<dbReference type="EMBL" id="NGKU01000001">
    <property type="protein sequence ID" value="OTN75708.1"/>
    <property type="molecule type" value="Genomic_DNA"/>
</dbReference>
<proteinExistence type="inferred from homology"/>
<feature type="domain" description="PDZ" evidence="7">
    <location>
        <begin position="329"/>
        <end position="411"/>
    </location>
</feature>
<sequence>MARKDVTPEKKPSSGLLKKLGIGILGGVVGGLLTFGGLYLAMGSSLTGSNTTTTTTGVQNSSGETTVSNVKLDVTSDVTEAVEKVQGAVVSIINLQQSQTSDFGSIFGQQSGQDGQTDENTSDDSTLEAASEGSGVIYKVDGDTAYVVTNNHVVEGQSGLEVVLSDGSKVTGELVGTDAYTDLAVIKIASDKVETVATFGDSSALKVGEPAIAIGSPLGSDYANSVTQGIISSLNRQVTSQNDSGETVSINAIQTDAAINPGNSGGPLINVDGQVVGINSSKIASTSESTSSVSVEGMGFAIPSNDVVDIINQLESDGKVVRPALGIRTIDLSSITSQQQEQILKVPTSVTAGVVVYSVNNATPAEQAGLQQYDVITKVDDTDISSTTDLQSALYKHKVGDTITLTYYRGEEEKTATVELSVDTSINDTTDSSN</sequence>
<dbReference type="PRINTS" id="PR00834">
    <property type="entry name" value="PROTEASES2C"/>
</dbReference>
<dbReference type="Proteomes" id="UP000195043">
    <property type="component" value="Unassembled WGS sequence"/>
</dbReference>
<evidence type="ECO:0000256" key="6">
    <source>
        <dbReference type="SAM" id="Phobius"/>
    </source>
</evidence>
<feature type="transmembrane region" description="Helical" evidence="6">
    <location>
        <begin position="20"/>
        <end position="42"/>
    </location>
</feature>